<comment type="caution">
    <text evidence="2">The sequence shown here is derived from an EMBL/GenBank/DDBJ whole genome shotgun (WGS) entry which is preliminary data.</text>
</comment>
<name>A0A9N8VCV1_9GLOM</name>
<proteinExistence type="predicted"/>
<feature type="transmembrane region" description="Helical" evidence="1">
    <location>
        <begin position="17"/>
        <end position="41"/>
    </location>
</feature>
<protein>
    <submittedName>
        <fullName evidence="2">7062_t:CDS:1</fullName>
    </submittedName>
</protein>
<dbReference type="EMBL" id="CAJVPY010000043">
    <property type="protein sequence ID" value="CAG8446276.1"/>
    <property type="molecule type" value="Genomic_DNA"/>
</dbReference>
<evidence type="ECO:0000256" key="1">
    <source>
        <dbReference type="SAM" id="Phobius"/>
    </source>
</evidence>
<gene>
    <name evidence="2" type="ORF">DERYTH_LOCUS227</name>
</gene>
<evidence type="ECO:0000313" key="2">
    <source>
        <dbReference type="EMBL" id="CAG8446276.1"/>
    </source>
</evidence>
<dbReference type="PROSITE" id="PS51257">
    <property type="entry name" value="PROKAR_LIPOPROTEIN"/>
    <property type="match status" value="1"/>
</dbReference>
<dbReference type="AlphaFoldDB" id="A0A9N8VCV1"/>
<dbReference type="Proteomes" id="UP000789405">
    <property type="component" value="Unassembled WGS sequence"/>
</dbReference>
<keyword evidence="1" id="KW-1133">Transmembrane helix</keyword>
<keyword evidence="1" id="KW-0812">Transmembrane</keyword>
<reference evidence="2" key="1">
    <citation type="submission" date="2021-06" db="EMBL/GenBank/DDBJ databases">
        <authorList>
            <person name="Kallberg Y."/>
            <person name="Tangrot J."/>
            <person name="Rosling A."/>
        </authorList>
    </citation>
    <scope>NUCLEOTIDE SEQUENCE</scope>
    <source>
        <strain evidence="2">MA453B</strain>
    </source>
</reference>
<keyword evidence="3" id="KW-1185">Reference proteome</keyword>
<evidence type="ECO:0000313" key="3">
    <source>
        <dbReference type="Proteomes" id="UP000789405"/>
    </source>
</evidence>
<organism evidence="2 3">
    <name type="scientific">Dentiscutata erythropus</name>
    <dbReference type="NCBI Taxonomy" id="1348616"/>
    <lineage>
        <taxon>Eukaryota</taxon>
        <taxon>Fungi</taxon>
        <taxon>Fungi incertae sedis</taxon>
        <taxon>Mucoromycota</taxon>
        <taxon>Glomeromycotina</taxon>
        <taxon>Glomeromycetes</taxon>
        <taxon>Diversisporales</taxon>
        <taxon>Gigasporaceae</taxon>
        <taxon>Dentiscutata</taxon>
    </lineage>
</organism>
<accession>A0A9N8VCV1</accession>
<sequence length="119" mass="13475">MFKCYGNVTPFTNDMELFGIGITGFLSCGLLALFSLILLAIGHLRKKIDKEIQEIGNQEAVEKEMNLNNAEKININEVKINIPKLQTELEQEKNKKFLTGQLEAQVENPSKLIVRVIEK</sequence>
<keyword evidence="1" id="KW-0472">Membrane</keyword>